<dbReference type="GO" id="GO:0043190">
    <property type="term" value="C:ATP-binding cassette (ABC) transporter complex"/>
    <property type="evidence" value="ECO:0007669"/>
    <property type="project" value="InterPro"/>
</dbReference>
<feature type="transmembrane region" description="Helical" evidence="6">
    <location>
        <begin position="23"/>
        <end position="52"/>
    </location>
</feature>
<dbReference type="EMBL" id="JAJBMB010000012">
    <property type="protein sequence ID" value="MCB5446790.1"/>
    <property type="molecule type" value="Genomic_DNA"/>
</dbReference>
<keyword evidence="5 6" id="KW-0472">Membrane</keyword>
<evidence type="ECO:0000313" key="8">
    <source>
        <dbReference type="EMBL" id="VYU50510.1"/>
    </source>
</evidence>
<reference evidence="8" key="1">
    <citation type="submission" date="2019-11" db="EMBL/GenBank/DDBJ databases">
        <authorList>
            <person name="Feng L."/>
        </authorList>
    </citation>
    <scope>NUCLEOTIDE SEQUENCE</scope>
    <source>
        <strain evidence="8">IbartlettiiLFYP30</strain>
    </source>
</reference>
<keyword evidence="9" id="KW-1185">Reference proteome</keyword>
<dbReference type="Proteomes" id="UP001299409">
    <property type="component" value="Unassembled WGS sequence"/>
</dbReference>
<dbReference type="EMBL" id="CACRUE010000044">
    <property type="protein sequence ID" value="VYU50510.1"/>
    <property type="molecule type" value="Genomic_DNA"/>
</dbReference>
<name>A0A6N3FEZ0_9FIRM</name>
<keyword evidence="2" id="KW-1003">Cell membrane</keyword>
<keyword evidence="4 6" id="KW-1133">Transmembrane helix</keyword>
<evidence type="ECO:0000256" key="6">
    <source>
        <dbReference type="SAM" id="Phobius"/>
    </source>
</evidence>
<dbReference type="PANTHER" id="PTHR43723">
    <property type="entry name" value="COBALT TRANSPORT PROTEIN CBIQ"/>
    <property type="match status" value="1"/>
</dbReference>
<comment type="subcellular location">
    <subcellularLocation>
        <location evidence="1">Cell membrane</location>
        <topology evidence="1">Multi-pass membrane protein</topology>
    </subcellularLocation>
</comment>
<gene>
    <name evidence="8" type="primary">cbiQ</name>
    <name evidence="8" type="ORF">IBLFYP30_00373</name>
    <name evidence="7" type="ORF">LIP50_11300</name>
</gene>
<dbReference type="InterPro" id="IPR052770">
    <property type="entry name" value="Cobalt_transport_CbiQ"/>
</dbReference>
<evidence type="ECO:0000313" key="7">
    <source>
        <dbReference type="EMBL" id="MCB5446790.1"/>
    </source>
</evidence>
<dbReference type="Pfam" id="PF02361">
    <property type="entry name" value="CbiQ"/>
    <property type="match status" value="1"/>
</dbReference>
<dbReference type="GO" id="GO:0006824">
    <property type="term" value="P:cobalt ion transport"/>
    <property type="evidence" value="ECO:0007669"/>
    <property type="project" value="InterPro"/>
</dbReference>
<proteinExistence type="predicted"/>
<evidence type="ECO:0000313" key="9">
    <source>
        <dbReference type="Proteomes" id="UP001299409"/>
    </source>
</evidence>
<evidence type="ECO:0000256" key="2">
    <source>
        <dbReference type="ARBA" id="ARBA00022475"/>
    </source>
</evidence>
<evidence type="ECO:0000256" key="3">
    <source>
        <dbReference type="ARBA" id="ARBA00022692"/>
    </source>
</evidence>
<dbReference type="CDD" id="cd16914">
    <property type="entry name" value="EcfT"/>
    <property type="match status" value="1"/>
</dbReference>
<dbReference type="AlphaFoldDB" id="A0A6N3FEZ0"/>
<accession>A0A6N3FEZ0</accession>
<evidence type="ECO:0000256" key="1">
    <source>
        <dbReference type="ARBA" id="ARBA00004651"/>
    </source>
</evidence>
<organism evidence="8">
    <name type="scientific">Intestinibacter bartlettii</name>
    <dbReference type="NCBI Taxonomy" id="261299"/>
    <lineage>
        <taxon>Bacteria</taxon>
        <taxon>Bacillati</taxon>
        <taxon>Bacillota</taxon>
        <taxon>Clostridia</taxon>
        <taxon>Peptostreptococcales</taxon>
        <taxon>Peptostreptococcaceae</taxon>
        <taxon>Intestinibacter</taxon>
    </lineage>
</organism>
<protein>
    <submittedName>
        <fullName evidence="7">Cobalt ECF transporter T component CbiQ</fullName>
    </submittedName>
    <submittedName>
        <fullName evidence="8">Cobalt transport protein CbiQ</fullName>
    </submittedName>
</protein>
<feature type="transmembrane region" description="Helical" evidence="6">
    <location>
        <begin position="115"/>
        <end position="135"/>
    </location>
</feature>
<sequence>MIIDDYAYKNKLFKVNPNLKFSIGMLFLIISLISPYNILSVLIILGMSFTIVGIAKIEVKDYIHFIKIPFTFLVISIIMILINFSGDKSVLLHYIKVGNLYIGVSQTSIDTSVHLFFRALSCLTCIYFIMLTTPFNQLIFIFKKLHLPDVVLEISMLMYRFIFIFMEEVADIRTSQELRFGYINLKNGYRSFGLLVNMLFKRMMIRYDEMSIALDMKLFDGTFHIVGDSKDV</sequence>
<dbReference type="NCBIfam" id="TIGR02454">
    <property type="entry name" value="ECF_T_CbiQ"/>
    <property type="match status" value="1"/>
</dbReference>
<evidence type="ECO:0000256" key="4">
    <source>
        <dbReference type="ARBA" id="ARBA00022989"/>
    </source>
</evidence>
<evidence type="ECO:0000256" key="5">
    <source>
        <dbReference type="ARBA" id="ARBA00023136"/>
    </source>
</evidence>
<feature type="transmembrane region" description="Helical" evidence="6">
    <location>
        <begin position="64"/>
        <end position="84"/>
    </location>
</feature>
<reference evidence="7 9" key="2">
    <citation type="submission" date="2021-10" db="EMBL/GenBank/DDBJ databases">
        <title>Collection of gut derived symbiotic bacterial strains cultured from healthy donors.</title>
        <authorList>
            <person name="Lin H."/>
            <person name="Littmann E."/>
            <person name="Claire K."/>
            <person name="Pamer E."/>
        </authorList>
    </citation>
    <scope>NUCLEOTIDE SEQUENCE [LARGE SCALE GENOMIC DNA]</scope>
    <source>
        <strain evidence="7 9">MSK.17.68</strain>
    </source>
</reference>
<dbReference type="InterPro" id="IPR012809">
    <property type="entry name" value="ECF_CbiQ"/>
</dbReference>
<dbReference type="PANTHER" id="PTHR43723:SF1">
    <property type="entry name" value="COBALT TRANSPORT PROTEIN CBIQ"/>
    <property type="match status" value="1"/>
</dbReference>
<dbReference type="InterPro" id="IPR003339">
    <property type="entry name" value="ABC/ECF_trnsptr_transmembrane"/>
</dbReference>
<dbReference type="RefSeq" id="WP_022071002.1">
    <property type="nucleotide sequence ID" value="NZ_BAABXU010000001.1"/>
</dbReference>
<keyword evidence="3 6" id="KW-0812">Transmembrane</keyword>